<evidence type="ECO:0000259" key="4">
    <source>
        <dbReference type="Pfam" id="PF01575"/>
    </source>
</evidence>
<feature type="domain" description="Peroxisomal multifunctional enzyme type 2-like N-terminal" evidence="6">
    <location>
        <begin position="579"/>
        <end position="701"/>
    </location>
</feature>
<feature type="transmembrane region" description="Helical" evidence="3">
    <location>
        <begin position="999"/>
        <end position="1016"/>
    </location>
</feature>
<feature type="region of interest" description="Disordered" evidence="2">
    <location>
        <begin position="418"/>
        <end position="440"/>
    </location>
</feature>
<dbReference type="Gene3D" id="1.20.1250.20">
    <property type="entry name" value="MFS general substrate transporter like domains"/>
    <property type="match status" value="1"/>
</dbReference>
<dbReference type="InterPro" id="IPR036259">
    <property type="entry name" value="MFS_trans_sf"/>
</dbReference>
<dbReference type="InterPro" id="IPR029069">
    <property type="entry name" value="HotDog_dom_sf"/>
</dbReference>
<evidence type="ECO:0000256" key="1">
    <source>
        <dbReference type="ARBA" id="ARBA00022448"/>
    </source>
</evidence>
<feature type="domain" description="Acyclic terpene utilisation N-terminal" evidence="5">
    <location>
        <begin position="6"/>
        <end position="300"/>
    </location>
</feature>
<feature type="transmembrane region" description="Helical" evidence="3">
    <location>
        <begin position="1028"/>
        <end position="1047"/>
    </location>
</feature>
<feature type="transmembrane region" description="Helical" evidence="3">
    <location>
        <begin position="956"/>
        <end position="979"/>
    </location>
</feature>
<feature type="transmembrane region" description="Helical" evidence="3">
    <location>
        <begin position="1067"/>
        <end position="1083"/>
    </location>
</feature>
<dbReference type="InterPro" id="IPR056362">
    <property type="entry name" value="AtuA-like_ferredoxin_dom"/>
</dbReference>
<dbReference type="Pfam" id="PF22622">
    <property type="entry name" value="MFE-2_hydrat-2_N"/>
    <property type="match status" value="1"/>
</dbReference>
<evidence type="ECO:0000259" key="6">
    <source>
        <dbReference type="Pfam" id="PF22622"/>
    </source>
</evidence>
<evidence type="ECO:0000256" key="3">
    <source>
        <dbReference type="SAM" id="Phobius"/>
    </source>
</evidence>
<feature type="transmembrane region" description="Helical" evidence="3">
    <location>
        <begin position="1124"/>
        <end position="1143"/>
    </location>
</feature>
<evidence type="ECO:0000313" key="8">
    <source>
        <dbReference type="EMBL" id="CRK45570.1"/>
    </source>
</evidence>
<dbReference type="CDD" id="cd06179">
    <property type="entry name" value="MFS_TRI12_like"/>
    <property type="match status" value="1"/>
</dbReference>
<feature type="domain" description="AtuA-like ferredoxin-fold" evidence="7">
    <location>
        <begin position="452"/>
        <end position="547"/>
    </location>
</feature>
<dbReference type="InterPro" id="IPR010573">
    <property type="entry name" value="MFS_Str1/Tri12-like"/>
</dbReference>
<keyword evidence="1" id="KW-0813">Transport</keyword>
<dbReference type="InterPro" id="IPR002539">
    <property type="entry name" value="MaoC-like_dom"/>
</dbReference>
<evidence type="ECO:0000259" key="5">
    <source>
        <dbReference type="Pfam" id="PF07287"/>
    </source>
</evidence>
<dbReference type="Pfam" id="PF23544">
    <property type="entry name" value="AtuA_ferredoxin"/>
    <property type="match status" value="1"/>
</dbReference>
<feature type="transmembrane region" description="Helical" evidence="3">
    <location>
        <begin position="924"/>
        <end position="944"/>
    </location>
</feature>
<evidence type="ECO:0000256" key="2">
    <source>
        <dbReference type="SAM" id="MobiDB-lite"/>
    </source>
</evidence>
<feature type="transmembrane region" description="Helical" evidence="3">
    <location>
        <begin position="1155"/>
        <end position="1178"/>
    </location>
</feature>
<keyword evidence="3" id="KW-0812">Transmembrane</keyword>
<dbReference type="Pfam" id="PF01575">
    <property type="entry name" value="MaoC_dehydratas"/>
    <property type="match status" value="1"/>
</dbReference>
<feature type="transmembrane region" description="Helical" evidence="3">
    <location>
        <begin position="1095"/>
        <end position="1118"/>
    </location>
</feature>
<name>A0A0G4NGT0_VERLO</name>
<feature type="domain" description="MaoC-like" evidence="4">
    <location>
        <begin position="721"/>
        <end position="834"/>
    </location>
</feature>
<dbReference type="EMBL" id="CVQI01034939">
    <property type="protein sequence ID" value="CRK45570.1"/>
    <property type="molecule type" value="Genomic_DNA"/>
</dbReference>
<dbReference type="InterPro" id="IPR054357">
    <property type="entry name" value="MFE-2_N"/>
</dbReference>
<keyword evidence="3" id="KW-1133">Transmembrane helix</keyword>
<dbReference type="PANTHER" id="PTHR47585:SF1">
    <property type="entry name" value="DUF1446 DOMAIN-CONTAINING PROTEIN"/>
    <property type="match status" value="1"/>
</dbReference>
<dbReference type="Proteomes" id="UP000045706">
    <property type="component" value="Unassembled WGS sequence"/>
</dbReference>
<proteinExistence type="predicted"/>
<dbReference type="GO" id="GO:0022857">
    <property type="term" value="F:transmembrane transporter activity"/>
    <property type="evidence" value="ECO:0007669"/>
    <property type="project" value="InterPro"/>
</dbReference>
<dbReference type="InterPro" id="IPR010839">
    <property type="entry name" value="AtuA_N"/>
</dbReference>
<dbReference type="Pfam" id="PF07287">
    <property type="entry name" value="AtuA"/>
    <property type="match status" value="1"/>
</dbReference>
<dbReference type="SUPFAM" id="SSF103473">
    <property type="entry name" value="MFS general substrate transporter"/>
    <property type="match status" value="1"/>
</dbReference>
<gene>
    <name evidence="8" type="ORF">BN1723_006682</name>
</gene>
<organism evidence="8 9">
    <name type="scientific">Verticillium longisporum</name>
    <name type="common">Verticillium dahliae var. longisporum</name>
    <dbReference type="NCBI Taxonomy" id="100787"/>
    <lineage>
        <taxon>Eukaryota</taxon>
        <taxon>Fungi</taxon>
        <taxon>Dikarya</taxon>
        <taxon>Ascomycota</taxon>
        <taxon>Pezizomycotina</taxon>
        <taxon>Sordariomycetes</taxon>
        <taxon>Hypocreomycetidae</taxon>
        <taxon>Glomerellales</taxon>
        <taxon>Plectosphaerellaceae</taxon>
        <taxon>Verticillium</taxon>
    </lineage>
</organism>
<keyword evidence="3" id="KW-0472">Membrane</keyword>
<dbReference type="Pfam" id="PF06609">
    <property type="entry name" value="TRI12"/>
    <property type="match status" value="1"/>
</dbReference>
<reference evidence="9" key="1">
    <citation type="submission" date="2015-05" db="EMBL/GenBank/DDBJ databases">
        <authorList>
            <person name="Fogelqvist Johan"/>
        </authorList>
    </citation>
    <scope>NUCLEOTIDE SEQUENCE [LARGE SCALE GENOMIC DNA]</scope>
</reference>
<dbReference type="SUPFAM" id="SSF54637">
    <property type="entry name" value="Thioesterase/thiol ester dehydrase-isomerase"/>
    <property type="match status" value="2"/>
</dbReference>
<dbReference type="CDD" id="cd03448">
    <property type="entry name" value="HDE_HSD"/>
    <property type="match status" value="1"/>
</dbReference>
<feature type="transmembrane region" description="Helical" evidence="3">
    <location>
        <begin position="879"/>
        <end position="912"/>
    </location>
</feature>
<dbReference type="Gene3D" id="3.10.129.10">
    <property type="entry name" value="Hotdog Thioesterase"/>
    <property type="match status" value="1"/>
</dbReference>
<accession>A0A0G4NGT0</accession>
<dbReference type="InterPro" id="IPR053791">
    <property type="entry name" value="MFS_Tri12-like"/>
</dbReference>
<dbReference type="PANTHER" id="PTHR47585">
    <property type="match status" value="1"/>
</dbReference>
<feature type="region of interest" description="Disordered" evidence="2">
    <location>
        <begin position="1308"/>
        <end position="1339"/>
    </location>
</feature>
<evidence type="ECO:0000259" key="7">
    <source>
        <dbReference type="Pfam" id="PF23544"/>
    </source>
</evidence>
<sequence length="1339" mass="146388">MFRRPIRIGNCSGIINDGIDQIYRLAKHGQVDAITADYLAEFNIAWKAIELQTDPTLGYEPNFLEQIAWHNGDAARLVAEKRIKIVHDGGALNPRGLVEKTDAYLQSIGIHNLKVAWVSGDDVTEKNEKLLAANVYIGYAGIVRALAEGADIVICGRCTDASPVMGLAAWWHGWRTTDYDALAGSLMAGHLIECGPYVTGGNYCGQREIRDMQRLGWPIAEIDSAGGVVITKPEGSNGIVTVDTCKAQLLYEIQGPIYLKPDVIADNHGVNLTQIGTDRVRLSNIKGLPPPPTAKLAFNVLKTQVLKTIDRSAFTTFTIEKYGTAQHDPRSQAAATVQFRIFAQGTRAEAFDDFKRAVFYNGPQGFCGFHAGMDWRTMVPRPYVKYFPALVQQDKVPMVVHFIDGKKDAAFIPARDAKDCGQVPTQPTDEPKRAASSSMMGKIFPPGMTRRPLGDLVLARSGDKGGNANIGFWVRDESAYAWLQGYLTSQRVKELLGDDWDARYQIERCEFVNLQAVHFVIKGILQDGVSSSNVLDGFAKSMGEFVRARVIEMPTELVQKEAERNVSGSCRPAKIANPIGVPKDSLHFLYELHPAFAAFPTFPINLAFKQTDQDIFDFIARTTTGGVPGVPPFDAQRSVDGERAITVLRQLPVSSDGLDVEVRGRVIGVYDKGGAMILEAEQTLVDANTGVEYTKMASTAFGISQDGYGGPRRPTKSAVSIPATTPDAVHVYYTTETTALLYRLCGDYNPMHADEEFGKRAGFQGSILHGLGTWNMAAQGLLREMGGSDPRRFKSFGARFKSVVYPGDTLVTRMWRVGNEGNFDLIVFETVVKEDGRVALTVEGPSPYISWVNIARTLGLSFCYTILGRLSDLFGRRWFFIGGNCVALIGIIVCAAAPNVNSLIVVAAIYAIGELVPNKYRPMVLSFVFLTNAPIATFGPIIARKFVNTPSLGWRWCFYINIICVGLTIILLYCFYHPPTVDLLHERKTNRQPMREHDYLGIFLWTAGLTLFLMGVSWGGNMYPWKSAATISSLAIGGSLLVALFFWEGYADLKYPAIPIKFFLNRGWFSLMFYYSAVLLWPQQVQALYTRYITYAGWLSTTVASSTALGQIVAGAIVKWGGNVRYWIIFSTFAMVGFVGALASLTPETKNTGIALTIIGPFFVGFIELAALALAPLYCKPADIGLASGLLASIRSAGGSIAVTVYTTILANQLSTTIPSNIARPAIEAGLPADQVGALAAAVRAGKLATFPGITDSIQDAVRSVLLVAYSQAFKTVYLASLGFGGIAIVGCLFSKDVQKHLTDRVERRMGDGKRKPELAAKTVDDDPRRESREIQEGA</sequence>
<feature type="transmembrane region" description="Helical" evidence="3">
    <location>
        <begin position="1276"/>
        <end position="1295"/>
    </location>
</feature>
<evidence type="ECO:0000313" key="9">
    <source>
        <dbReference type="Proteomes" id="UP000045706"/>
    </source>
</evidence>
<protein>
    <submittedName>
        <fullName evidence="8">Uncharacterized protein</fullName>
    </submittedName>
</protein>